<evidence type="ECO:0000313" key="2">
    <source>
        <dbReference type="Proteomes" id="UP000236248"/>
    </source>
</evidence>
<dbReference type="KEGG" id="ncv:NCAV_1675"/>
<dbReference type="AlphaFoldDB" id="A0A2K5AT65"/>
<dbReference type="EMBL" id="LT981265">
    <property type="protein sequence ID" value="SPC34838.1"/>
    <property type="molecule type" value="Genomic_DNA"/>
</dbReference>
<dbReference type="Proteomes" id="UP000236248">
    <property type="component" value="Chromosome NCAV"/>
</dbReference>
<name>A0A2K5AT65_9ARCH</name>
<proteinExistence type="predicted"/>
<accession>A0A2K5AT65</accession>
<gene>
    <name evidence="1" type="ORF">NCAV_1675</name>
</gene>
<organism evidence="1 2">
    <name type="scientific">Candidatus Nitrosocaldus cavascurensis</name>
    <dbReference type="NCBI Taxonomy" id="2058097"/>
    <lineage>
        <taxon>Archaea</taxon>
        <taxon>Nitrososphaerota</taxon>
        <taxon>Nitrososphaeria</taxon>
        <taxon>Candidatus Nitrosocaldales</taxon>
        <taxon>Candidatus Nitrosocaldaceae</taxon>
        <taxon>Candidatus Nitrosocaldus</taxon>
    </lineage>
</organism>
<evidence type="ECO:0000313" key="1">
    <source>
        <dbReference type="EMBL" id="SPC34838.1"/>
    </source>
</evidence>
<sequence length="76" mass="8429">MMHHDYGYRIAVCGRRLAWSRISAFQAGDAGSNPADRILPSFRILVQGNKVRDKDSSSSSSSSIIYISHSSYHISL</sequence>
<reference evidence="2" key="1">
    <citation type="submission" date="2018-01" db="EMBL/GenBank/DDBJ databases">
        <authorList>
            <person name="Kerou L M."/>
        </authorList>
    </citation>
    <scope>NUCLEOTIDE SEQUENCE [LARGE SCALE GENOMIC DNA]</scope>
    <source>
        <strain evidence="2">SCU2</strain>
    </source>
</reference>
<keyword evidence="2" id="KW-1185">Reference proteome</keyword>
<protein>
    <submittedName>
        <fullName evidence="1">Uncharacterized protein</fullName>
    </submittedName>
</protein>